<keyword evidence="2" id="KW-1185">Reference proteome</keyword>
<evidence type="ECO:0000313" key="1">
    <source>
        <dbReference type="EMBL" id="SEJ01251.1"/>
    </source>
</evidence>
<dbReference type="EMBL" id="FNZA01000003">
    <property type="protein sequence ID" value="SEJ01251.1"/>
    <property type="molecule type" value="Genomic_DNA"/>
</dbReference>
<protein>
    <submittedName>
        <fullName evidence="1">Uncharacterized protein</fullName>
    </submittedName>
</protein>
<proteinExistence type="predicted"/>
<dbReference type="STRING" id="856736.SAMN04488058_10395"/>
<dbReference type="AlphaFoldDB" id="A0A1H6V9L3"/>
<accession>A0A1H6V9L3</accession>
<evidence type="ECO:0000313" key="2">
    <source>
        <dbReference type="Proteomes" id="UP000199223"/>
    </source>
</evidence>
<organism evidence="1 2">
    <name type="scientific">Deinococcus reticulitermitis</name>
    <dbReference type="NCBI Taxonomy" id="856736"/>
    <lineage>
        <taxon>Bacteria</taxon>
        <taxon>Thermotogati</taxon>
        <taxon>Deinococcota</taxon>
        <taxon>Deinococci</taxon>
        <taxon>Deinococcales</taxon>
        <taxon>Deinococcaceae</taxon>
        <taxon>Deinococcus</taxon>
    </lineage>
</organism>
<gene>
    <name evidence="1" type="ORF">SAMN04488058_10395</name>
</gene>
<name>A0A1H6V9L3_9DEIO</name>
<sequence length="157" mass="16470">MFRRPGPSVPSPARLAELRDLGSPSAAARAGAEFGRETHFAADLLRVRPWLSPDTPGRELPGHLLAEEWTGFLALLGEPGPWVYASSVSDLQRLLGSYAQLAATQASAPGGAGEAGAGSLLGRLGYAPTPERLSLEVGFWALAAGLAEARRASRRRG</sequence>
<dbReference type="Proteomes" id="UP000199223">
    <property type="component" value="Unassembled WGS sequence"/>
</dbReference>
<reference evidence="2" key="1">
    <citation type="submission" date="2016-10" db="EMBL/GenBank/DDBJ databases">
        <authorList>
            <person name="Varghese N."/>
            <person name="Submissions S."/>
        </authorList>
    </citation>
    <scope>NUCLEOTIDE SEQUENCE [LARGE SCALE GENOMIC DNA]</scope>
    <source>
        <strain evidence="2">CGMCC 1.10218</strain>
    </source>
</reference>